<sequence>MTRQCTRVNATDSHHACFNEVVFEGALATPVRRNARWFAHDITGNPNPAAFFVGGVHARIADVRRGHHHDLAVVRRVGKGFLVPTHAGGKDCFTEGLAHSPKGNTGKRATIFKHQKCWNTLSHRATFSCSEYVIFPRKSVRTTWAGSV</sequence>
<accession>A0A6J6II70</accession>
<dbReference type="AlphaFoldDB" id="A0A6J6II70"/>
<reference evidence="1" key="1">
    <citation type="submission" date="2020-05" db="EMBL/GenBank/DDBJ databases">
        <authorList>
            <person name="Chiriac C."/>
            <person name="Salcher M."/>
            <person name="Ghai R."/>
            <person name="Kavagutti S V."/>
        </authorList>
    </citation>
    <scope>NUCLEOTIDE SEQUENCE</scope>
</reference>
<evidence type="ECO:0000313" key="1">
    <source>
        <dbReference type="EMBL" id="CAB4624148.1"/>
    </source>
</evidence>
<gene>
    <name evidence="1" type="ORF">UFOPK1939_00796</name>
</gene>
<proteinExistence type="predicted"/>
<dbReference type="EMBL" id="CAEZVF010000116">
    <property type="protein sequence ID" value="CAB4624148.1"/>
    <property type="molecule type" value="Genomic_DNA"/>
</dbReference>
<name>A0A6J6II70_9ZZZZ</name>
<organism evidence="1">
    <name type="scientific">freshwater metagenome</name>
    <dbReference type="NCBI Taxonomy" id="449393"/>
    <lineage>
        <taxon>unclassified sequences</taxon>
        <taxon>metagenomes</taxon>
        <taxon>ecological metagenomes</taxon>
    </lineage>
</organism>
<protein>
    <submittedName>
        <fullName evidence="1">Unannotated protein</fullName>
    </submittedName>
</protein>